<evidence type="ECO:0000259" key="1">
    <source>
        <dbReference type="PROSITE" id="PS50011"/>
    </source>
</evidence>
<dbReference type="InterPro" id="IPR011009">
    <property type="entry name" value="Kinase-like_dom_sf"/>
</dbReference>
<dbReference type="SUPFAM" id="SSF56112">
    <property type="entry name" value="Protein kinase-like (PK-like)"/>
    <property type="match status" value="1"/>
</dbReference>
<dbReference type="Gene3D" id="1.10.510.10">
    <property type="entry name" value="Transferase(Phosphotransferase) domain 1"/>
    <property type="match status" value="1"/>
</dbReference>
<protein>
    <recommendedName>
        <fullName evidence="1">Protein kinase domain-containing protein</fullName>
    </recommendedName>
</protein>
<comment type="caution">
    <text evidence="2">The sequence shown here is derived from an EMBL/GenBank/DDBJ whole genome shotgun (WGS) entry which is preliminary data.</text>
</comment>
<dbReference type="InterPro" id="IPR000719">
    <property type="entry name" value="Prot_kinase_dom"/>
</dbReference>
<organism evidence="2 3">
    <name type="scientific">Porites lobata</name>
    <dbReference type="NCBI Taxonomy" id="104759"/>
    <lineage>
        <taxon>Eukaryota</taxon>
        <taxon>Metazoa</taxon>
        <taxon>Cnidaria</taxon>
        <taxon>Anthozoa</taxon>
        <taxon>Hexacorallia</taxon>
        <taxon>Scleractinia</taxon>
        <taxon>Fungiina</taxon>
        <taxon>Poritidae</taxon>
        <taxon>Porites</taxon>
    </lineage>
</organism>
<keyword evidence="3" id="KW-1185">Reference proteome</keyword>
<evidence type="ECO:0000313" key="3">
    <source>
        <dbReference type="Proteomes" id="UP001159405"/>
    </source>
</evidence>
<dbReference type="PROSITE" id="PS50011">
    <property type="entry name" value="PROTEIN_KINASE_DOM"/>
    <property type="match status" value="1"/>
</dbReference>
<sequence>MLLFAAERCDVNYKKAGFPRFKKSLSLLCYDFSANTTLEEYLKSNRIIFNLDSLIVVAMDLTSAIQHLEQKGVVHNNITTSSVLIGRGLRVPPINAVLGSFGFAQRVSQDFPECSFNGHSVKDISGKNILQFGCVLSELVNNCRDSSEFDEVTVMLRMQQ</sequence>
<dbReference type="Proteomes" id="UP001159405">
    <property type="component" value="Unassembled WGS sequence"/>
</dbReference>
<evidence type="ECO:0000313" key="2">
    <source>
        <dbReference type="EMBL" id="CAH3037848.1"/>
    </source>
</evidence>
<dbReference type="InterPro" id="IPR001245">
    <property type="entry name" value="Ser-Thr/Tyr_kinase_cat_dom"/>
</dbReference>
<name>A0ABN8MWW9_9CNID</name>
<feature type="domain" description="Protein kinase" evidence="1">
    <location>
        <begin position="1"/>
        <end position="160"/>
    </location>
</feature>
<dbReference type="Pfam" id="PF07714">
    <property type="entry name" value="PK_Tyr_Ser-Thr"/>
    <property type="match status" value="1"/>
</dbReference>
<dbReference type="EMBL" id="CALNXK010000006">
    <property type="protein sequence ID" value="CAH3037848.1"/>
    <property type="molecule type" value="Genomic_DNA"/>
</dbReference>
<proteinExistence type="predicted"/>
<reference evidence="2 3" key="1">
    <citation type="submission" date="2022-05" db="EMBL/GenBank/DDBJ databases">
        <authorList>
            <consortium name="Genoscope - CEA"/>
            <person name="William W."/>
        </authorList>
    </citation>
    <scope>NUCLEOTIDE SEQUENCE [LARGE SCALE GENOMIC DNA]</scope>
</reference>
<gene>
    <name evidence="2" type="ORF">PLOB_00039483</name>
</gene>
<accession>A0ABN8MWW9</accession>